<accession>A0ABQ2JEZ8</accession>
<sequence length="71" mass="7525">MLVPITPPPMITTSAVAGTVRELEEVEEVEEMEELDDLDDMDKRPIPSGGRGPAPVRRAARGPAVGAGKKS</sequence>
<dbReference type="GeneID" id="301552604"/>
<organism evidence="2 3">
    <name type="scientific">Streptomyces kronopolitis</name>
    <dbReference type="NCBI Taxonomy" id="1612435"/>
    <lineage>
        <taxon>Bacteria</taxon>
        <taxon>Bacillati</taxon>
        <taxon>Actinomycetota</taxon>
        <taxon>Actinomycetes</taxon>
        <taxon>Kitasatosporales</taxon>
        <taxon>Streptomycetaceae</taxon>
        <taxon>Streptomyces</taxon>
    </lineage>
</organism>
<dbReference type="Proteomes" id="UP000600080">
    <property type="component" value="Unassembled WGS sequence"/>
</dbReference>
<evidence type="ECO:0000313" key="2">
    <source>
        <dbReference type="EMBL" id="GGN45638.1"/>
    </source>
</evidence>
<feature type="compositionally biased region" description="Low complexity" evidence="1">
    <location>
        <begin position="53"/>
        <end position="71"/>
    </location>
</feature>
<evidence type="ECO:0000313" key="3">
    <source>
        <dbReference type="Proteomes" id="UP000600080"/>
    </source>
</evidence>
<dbReference type="EMBL" id="BMND01000010">
    <property type="protein sequence ID" value="GGN45638.1"/>
    <property type="molecule type" value="Genomic_DNA"/>
</dbReference>
<keyword evidence="3" id="KW-1185">Reference proteome</keyword>
<feature type="region of interest" description="Disordered" evidence="1">
    <location>
        <begin position="29"/>
        <end position="71"/>
    </location>
</feature>
<evidence type="ECO:0000256" key="1">
    <source>
        <dbReference type="SAM" id="MobiDB-lite"/>
    </source>
</evidence>
<proteinExistence type="predicted"/>
<gene>
    <name evidence="2" type="ORF">GCM10012285_29390</name>
</gene>
<protein>
    <submittedName>
        <fullName evidence="2">Uncharacterized protein</fullName>
    </submittedName>
</protein>
<reference evidence="3" key="1">
    <citation type="journal article" date="2019" name="Int. J. Syst. Evol. Microbiol.">
        <title>The Global Catalogue of Microorganisms (GCM) 10K type strain sequencing project: providing services to taxonomists for standard genome sequencing and annotation.</title>
        <authorList>
            <consortium name="The Broad Institute Genomics Platform"/>
            <consortium name="The Broad Institute Genome Sequencing Center for Infectious Disease"/>
            <person name="Wu L."/>
            <person name="Ma J."/>
        </authorList>
    </citation>
    <scope>NUCLEOTIDE SEQUENCE [LARGE SCALE GENOMIC DNA]</scope>
    <source>
        <strain evidence="3">CGMCC 4.7323</strain>
    </source>
</reference>
<comment type="caution">
    <text evidence="2">The sequence shown here is derived from an EMBL/GenBank/DDBJ whole genome shotgun (WGS) entry which is preliminary data.</text>
</comment>
<name>A0ABQ2JEZ8_9ACTN</name>
<dbReference type="RefSeq" id="WP_229699940.1">
    <property type="nucleotide sequence ID" value="NZ_BMND01000010.1"/>
</dbReference>
<feature type="compositionally biased region" description="Acidic residues" evidence="1">
    <location>
        <begin position="29"/>
        <end position="40"/>
    </location>
</feature>